<dbReference type="InterPro" id="IPR029058">
    <property type="entry name" value="AB_hydrolase_fold"/>
</dbReference>
<keyword evidence="2" id="KW-0378">Hydrolase</keyword>
<keyword evidence="3" id="KW-1185">Reference proteome</keyword>
<evidence type="ECO:0000313" key="3">
    <source>
        <dbReference type="Proteomes" id="UP000187412"/>
    </source>
</evidence>
<protein>
    <submittedName>
        <fullName evidence="2">Alpha/beta hydrolase</fullName>
    </submittedName>
</protein>
<dbReference type="InterPro" id="IPR050266">
    <property type="entry name" value="AB_hydrolase_sf"/>
</dbReference>
<comment type="caution">
    <text evidence="2">The sequence shown here is derived from an EMBL/GenBank/DDBJ whole genome shotgun (WGS) entry which is preliminary data.</text>
</comment>
<dbReference type="PANTHER" id="PTHR43798:SF33">
    <property type="entry name" value="HYDROLASE, PUTATIVE (AFU_ORTHOLOGUE AFUA_2G14860)-RELATED"/>
    <property type="match status" value="1"/>
</dbReference>
<dbReference type="PRINTS" id="PR00111">
    <property type="entry name" value="ABHYDROLASE"/>
</dbReference>
<gene>
    <name evidence="2" type="ORF">BSK56_02700</name>
</gene>
<dbReference type="PANTHER" id="PTHR43798">
    <property type="entry name" value="MONOACYLGLYCEROL LIPASE"/>
    <property type="match status" value="1"/>
</dbReference>
<dbReference type="Gene3D" id="3.40.50.1820">
    <property type="entry name" value="alpha/beta hydrolase"/>
    <property type="match status" value="1"/>
</dbReference>
<organism evidence="2 3">
    <name type="scientific">Paenibacillus borealis</name>
    <dbReference type="NCBI Taxonomy" id="160799"/>
    <lineage>
        <taxon>Bacteria</taxon>
        <taxon>Bacillati</taxon>
        <taxon>Bacillota</taxon>
        <taxon>Bacilli</taxon>
        <taxon>Bacillales</taxon>
        <taxon>Paenibacillaceae</taxon>
        <taxon>Paenibacillus</taxon>
    </lineage>
</organism>
<dbReference type="Pfam" id="PF12697">
    <property type="entry name" value="Abhydrolase_6"/>
    <property type="match status" value="1"/>
</dbReference>
<dbReference type="SUPFAM" id="SSF53474">
    <property type="entry name" value="alpha/beta-Hydrolases"/>
    <property type="match status" value="1"/>
</dbReference>
<reference evidence="2 3" key="1">
    <citation type="submission" date="2016-10" db="EMBL/GenBank/DDBJ databases">
        <title>Paenibacillus species isolates.</title>
        <authorList>
            <person name="Beno S.M."/>
        </authorList>
    </citation>
    <scope>NUCLEOTIDE SEQUENCE [LARGE SCALE GENOMIC DNA]</scope>
    <source>
        <strain evidence="2 3">FSL H7-0744</strain>
    </source>
</reference>
<evidence type="ECO:0000259" key="1">
    <source>
        <dbReference type="Pfam" id="PF12697"/>
    </source>
</evidence>
<dbReference type="EMBL" id="MPTB01000003">
    <property type="protein sequence ID" value="OMD52340.1"/>
    <property type="molecule type" value="Genomic_DNA"/>
</dbReference>
<dbReference type="Proteomes" id="UP000187412">
    <property type="component" value="Unassembled WGS sequence"/>
</dbReference>
<name>A0ABX3HNG3_PAEBO</name>
<dbReference type="GO" id="GO:0016787">
    <property type="term" value="F:hydrolase activity"/>
    <property type="evidence" value="ECO:0007669"/>
    <property type="project" value="UniProtKB-KW"/>
</dbReference>
<feature type="domain" description="AB hydrolase-1" evidence="1">
    <location>
        <begin position="65"/>
        <end position="314"/>
    </location>
</feature>
<sequence length="323" mass="35643">MLKRRGVKITLCLLAALIVLAGLGAAYQWYGSTQDRKNYSPAGSLYQVKGGKMHLYTEGAGSTTVVFAAGWGTANPYADFSPLYEGLRQHAKIAVYDRFGYGYSDLTGRKRDIDSITGEVHELLQVSGQQPPYLFVGHSLGALETIRYAQRYPEEVKGILLIDGGSPEYYESSPELKLVSGIYKGLRATGILRALYHVNGFAEWVASDSNGDKLLPEKLKEINRKAVLLLAGNRNMTDEIRQSQENARVVLAGSKPLPIPVTVLTADYFGKLDDDASWMDSQAVLPAWSVKGKQIIVPDSSHYIHSYQPERVVEELLQLIEGE</sequence>
<accession>A0ABX3HNG3</accession>
<dbReference type="RefSeq" id="WP_076109214.1">
    <property type="nucleotide sequence ID" value="NZ_MPTB01000003.1"/>
</dbReference>
<evidence type="ECO:0000313" key="2">
    <source>
        <dbReference type="EMBL" id="OMD52340.1"/>
    </source>
</evidence>
<proteinExistence type="predicted"/>
<dbReference type="InterPro" id="IPR000073">
    <property type="entry name" value="AB_hydrolase_1"/>
</dbReference>